<evidence type="ECO:0000313" key="2">
    <source>
        <dbReference type="EMBL" id="PWB74489.1"/>
    </source>
</evidence>
<feature type="signal peptide" evidence="1">
    <location>
        <begin position="1"/>
        <end position="23"/>
    </location>
</feature>
<keyword evidence="1" id="KW-0732">Signal</keyword>
<accession>A0A855X2R4</accession>
<gene>
    <name evidence="2" type="ORF">C3F09_03925</name>
</gene>
<evidence type="ECO:0000313" key="3">
    <source>
        <dbReference type="Proteomes" id="UP000250918"/>
    </source>
</evidence>
<protein>
    <submittedName>
        <fullName evidence="2">Uncharacterized protein</fullName>
    </submittedName>
</protein>
<feature type="chain" id="PRO_5032760537" evidence="1">
    <location>
        <begin position="24"/>
        <end position="196"/>
    </location>
</feature>
<evidence type="ECO:0000256" key="1">
    <source>
        <dbReference type="SAM" id="SignalP"/>
    </source>
</evidence>
<sequence length="196" mass="20998">MRKSILSLMVVGTCLMLVASGMAATVSMKLSGAGKVNDSTIKAGEKVSLDIYFDNEKPRMGLSLGFKLSSPDKSITTIVHPADSGKGLAPSAGDIKGYGIYANKSVFKVLNQPVLADWDGKLPDVMGFMTMVLKDPWATQPVAKNYSIDLIVPTAGTLVVDSAFFPPGGKWIFVTEANQPPDIPVWKGPYKFKVVK</sequence>
<comment type="caution">
    <text evidence="2">The sequence shown here is derived from an EMBL/GenBank/DDBJ whole genome shotgun (WGS) entry which is preliminary data.</text>
</comment>
<reference evidence="2 3" key="1">
    <citation type="journal article" date="2018" name="ISME J.">
        <title>A methanotrophic archaeon couples anaerobic oxidation of methane to Fe(III) reduction.</title>
        <authorList>
            <person name="Cai C."/>
            <person name="Leu A.O."/>
            <person name="Xie G.J."/>
            <person name="Guo J."/>
            <person name="Feng Y."/>
            <person name="Zhao J.X."/>
            <person name="Tyson G.W."/>
            <person name="Yuan Z."/>
            <person name="Hu S."/>
        </authorList>
    </citation>
    <scope>NUCLEOTIDE SEQUENCE [LARGE SCALE GENOMIC DNA]</scope>
    <source>
        <strain evidence="2">FeB_12</strain>
    </source>
</reference>
<dbReference type="Proteomes" id="UP000250918">
    <property type="component" value="Unassembled WGS sequence"/>
</dbReference>
<dbReference type="AlphaFoldDB" id="A0A855X2R4"/>
<organism evidence="2 3">
    <name type="scientific">candidate division GN15 bacterium</name>
    <dbReference type="NCBI Taxonomy" id="2072418"/>
    <lineage>
        <taxon>Bacteria</taxon>
        <taxon>candidate division GN15</taxon>
    </lineage>
</organism>
<proteinExistence type="predicted"/>
<dbReference type="EMBL" id="PQAP01000031">
    <property type="protein sequence ID" value="PWB74489.1"/>
    <property type="molecule type" value="Genomic_DNA"/>
</dbReference>
<name>A0A855X2R4_9BACT</name>